<dbReference type="InterPro" id="IPR036271">
    <property type="entry name" value="Tet_transcr_reg_TetR-rel_C_sf"/>
</dbReference>
<dbReference type="InterPro" id="IPR039536">
    <property type="entry name" value="TetR_C_Proteobacteria"/>
</dbReference>
<evidence type="ECO:0000313" key="5">
    <source>
        <dbReference type="Proteomes" id="UP001500456"/>
    </source>
</evidence>
<reference evidence="5" key="1">
    <citation type="journal article" date="2019" name="Int. J. Syst. Evol. Microbiol.">
        <title>The Global Catalogue of Microorganisms (GCM) 10K type strain sequencing project: providing services to taxonomists for standard genome sequencing and annotation.</title>
        <authorList>
            <consortium name="The Broad Institute Genomics Platform"/>
            <consortium name="The Broad Institute Genome Sequencing Center for Infectious Disease"/>
            <person name="Wu L."/>
            <person name="Ma J."/>
        </authorList>
    </citation>
    <scope>NUCLEOTIDE SEQUENCE [LARGE SCALE GENOMIC DNA]</scope>
    <source>
        <strain evidence="5">JCM 16924</strain>
    </source>
</reference>
<dbReference type="InterPro" id="IPR001647">
    <property type="entry name" value="HTH_TetR"/>
</dbReference>
<protein>
    <submittedName>
        <fullName evidence="4">TetR/AcrR family transcriptional regulator</fullName>
    </submittedName>
</protein>
<feature type="domain" description="HTH tetR-type" evidence="3">
    <location>
        <begin position="18"/>
        <end position="77"/>
    </location>
</feature>
<dbReference type="Proteomes" id="UP001500456">
    <property type="component" value="Unassembled WGS sequence"/>
</dbReference>
<dbReference type="Gene3D" id="1.10.357.10">
    <property type="entry name" value="Tetracycline Repressor, domain 2"/>
    <property type="match status" value="1"/>
</dbReference>
<name>A0ABP7RFK7_9ACTN</name>
<dbReference type="Pfam" id="PF00440">
    <property type="entry name" value="TetR_N"/>
    <property type="match status" value="1"/>
</dbReference>
<keyword evidence="5" id="KW-1185">Reference proteome</keyword>
<dbReference type="PRINTS" id="PR00455">
    <property type="entry name" value="HTHTETR"/>
</dbReference>
<dbReference type="PROSITE" id="PS50977">
    <property type="entry name" value="HTH_TETR_2"/>
    <property type="match status" value="1"/>
</dbReference>
<dbReference type="PANTHER" id="PTHR30055:SF146">
    <property type="entry name" value="HTH-TYPE TRANSCRIPTIONAL DUAL REGULATOR CECR"/>
    <property type="match status" value="1"/>
</dbReference>
<keyword evidence="1 2" id="KW-0238">DNA-binding</keyword>
<organism evidence="4 5">
    <name type="scientific">Streptomyces plumbiresistens</name>
    <dbReference type="NCBI Taxonomy" id="511811"/>
    <lineage>
        <taxon>Bacteria</taxon>
        <taxon>Bacillati</taxon>
        <taxon>Actinomycetota</taxon>
        <taxon>Actinomycetes</taxon>
        <taxon>Kitasatosporales</taxon>
        <taxon>Streptomycetaceae</taxon>
        <taxon>Streptomyces</taxon>
    </lineage>
</organism>
<dbReference type="PANTHER" id="PTHR30055">
    <property type="entry name" value="HTH-TYPE TRANSCRIPTIONAL REGULATOR RUTR"/>
    <property type="match status" value="1"/>
</dbReference>
<feature type="DNA-binding region" description="H-T-H motif" evidence="2">
    <location>
        <begin position="40"/>
        <end position="59"/>
    </location>
</feature>
<evidence type="ECO:0000313" key="4">
    <source>
        <dbReference type="EMBL" id="GAA3996752.1"/>
    </source>
</evidence>
<dbReference type="InterPro" id="IPR009057">
    <property type="entry name" value="Homeodomain-like_sf"/>
</dbReference>
<sequence>MNHEAADARRPPSGARAEQKRAAIIAAARETFLKEGFSAGMDLIAAQAGVSKVTVYNHFGSKEALFTAVVADALDAPLSGTLAPAIDQLAEADDLRKALTEAAQAWVKEVRENPDVLAMRNLVARELHRFPDLGAAWQHQAPGSHHPAMAGALEHLVSKGRLTIPDIEVAILQLYSLLLFPHLVFSTYGTEINTDLTDRLIAHGVEMFLDHYSYRPDQA</sequence>
<gene>
    <name evidence="4" type="ORF">GCM10022232_37090</name>
</gene>
<accession>A0ABP7RFK7</accession>
<evidence type="ECO:0000259" key="3">
    <source>
        <dbReference type="PROSITE" id="PS50977"/>
    </source>
</evidence>
<evidence type="ECO:0000256" key="2">
    <source>
        <dbReference type="PROSITE-ProRule" id="PRU00335"/>
    </source>
</evidence>
<proteinExistence type="predicted"/>
<dbReference type="EMBL" id="BAAAZX010000009">
    <property type="protein sequence ID" value="GAA3996752.1"/>
    <property type="molecule type" value="Genomic_DNA"/>
</dbReference>
<dbReference type="SUPFAM" id="SSF48498">
    <property type="entry name" value="Tetracyclin repressor-like, C-terminal domain"/>
    <property type="match status" value="1"/>
</dbReference>
<dbReference type="SUPFAM" id="SSF46689">
    <property type="entry name" value="Homeodomain-like"/>
    <property type="match status" value="1"/>
</dbReference>
<dbReference type="InterPro" id="IPR050109">
    <property type="entry name" value="HTH-type_TetR-like_transc_reg"/>
</dbReference>
<dbReference type="RefSeq" id="WP_266440352.1">
    <property type="nucleotide sequence ID" value="NZ_BAAAZX010000009.1"/>
</dbReference>
<comment type="caution">
    <text evidence="4">The sequence shown here is derived from an EMBL/GenBank/DDBJ whole genome shotgun (WGS) entry which is preliminary data.</text>
</comment>
<evidence type="ECO:0000256" key="1">
    <source>
        <dbReference type="ARBA" id="ARBA00023125"/>
    </source>
</evidence>
<dbReference type="Pfam" id="PF14246">
    <property type="entry name" value="TetR_C_7"/>
    <property type="match status" value="1"/>
</dbReference>